<evidence type="ECO:0000313" key="2">
    <source>
        <dbReference type="Proteomes" id="UP000554965"/>
    </source>
</evidence>
<protein>
    <recommendedName>
        <fullName evidence="3">Tautomerase enzyme</fullName>
    </recommendedName>
</protein>
<organism evidence="1 2">
    <name type="scientific">Mycobacterium simulans</name>
    <dbReference type="NCBI Taxonomy" id="627089"/>
    <lineage>
        <taxon>Bacteria</taxon>
        <taxon>Bacillati</taxon>
        <taxon>Actinomycetota</taxon>
        <taxon>Actinomycetes</taxon>
        <taxon>Mycobacteriales</taxon>
        <taxon>Mycobacteriaceae</taxon>
        <taxon>Mycobacterium</taxon>
    </lineage>
</organism>
<dbReference type="InterPro" id="IPR014347">
    <property type="entry name" value="Tautomerase/MIF_sf"/>
</dbReference>
<dbReference type="EMBL" id="OCTY01000002">
    <property type="protein sequence ID" value="SOJ55615.1"/>
    <property type="molecule type" value="Genomic_DNA"/>
</dbReference>
<name>A0A7Z7ILV2_9MYCO</name>
<proteinExistence type="predicted"/>
<dbReference type="Gene3D" id="3.30.429.10">
    <property type="entry name" value="Macrophage Migration Inhibitory Factor"/>
    <property type="match status" value="1"/>
</dbReference>
<reference evidence="1 2" key="1">
    <citation type="submission" date="2017-10" db="EMBL/GenBank/DDBJ databases">
        <authorList>
            <consortium name="Urmite Genomes"/>
        </authorList>
    </citation>
    <scope>NUCLEOTIDE SEQUENCE [LARGE SCALE GENOMIC DNA]</scope>
    <source>
        <strain evidence="1 2">FB-527</strain>
    </source>
</reference>
<gene>
    <name evidence="1" type="ORF">MSIMFB_03097</name>
</gene>
<keyword evidence="2" id="KW-1185">Reference proteome</keyword>
<comment type="caution">
    <text evidence="1">The sequence shown here is derived from an EMBL/GenBank/DDBJ whole genome shotgun (WGS) entry which is preliminary data.</text>
</comment>
<dbReference type="AlphaFoldDB" id="A0A7Z7ILV2"/>
<sequence>MPMIDLTLPKGRFDRAQQEALAAELTRLIIHWESGTDRPGYDKASWAFVQELDLIEVGGRPRVPEGRQVYRVVVSVPKGSLDDRRRCGLINDVAHAVVAAEGSEPSPGNLMRVWCIIDEVADGSWGVGSAPMRLRDLAARFGVRPGDARWEELSFDQR</sequence>
<evidence type="ECO:0000313" key="1">
    <source>
        <dbReference type="EMBL" id="SOJ55615.1"/>
    </source>
</evidence>
<accession>A0A7Z7ILV2</accession>
<dbReference type="Proteomes" id="UP000554965">
    <property type="component" value="Unassembled WGS sequence"/>
</dbReference>
<evidence type="ECO:0008006" key="3">
    <source>
        <dbReference type="Google" id="ProtNLM"/>
    </source>
</evidence>
<dbReference type="RefSeq" id="WP_186243429.1">
    <property type="nucleotide sequence ID" value="NZ_OCTY01000002.1"/>
</dbReference>